<accession>A0AAV7XUX6</accession>
<feature type="region of interest" description="Disordered" evidence="1">
    <location>
        <begin position="160"/>
        <end position="183"/>
    </location>
</feature>
<feature type="compositionally biased region" description="Basic residues" evidence="1">
    <location>
        <begin position="160"/>
        <end position="171"/>
    </location>
</feature>
<feature type="compositionally biased region" description="Gly residues" evidence="1">
    <location>
        <begin position="264"/>
        <end position="274"/>
    </location>
</feature>
<feature type="region of interest" description="Disordered" evidence="1">
    <location>
        <begin position="260"/>
        <end position="280"/>
    </location>
</feature>
<gene>
    <name evidence="2" type="ORF">ONE63_005291</name>
</gene>
<keyword evidence="3" id="KW-1185">Reference proteome</keyword>
<comment type="caution">
    <text evidence="2">The sequence shown here is derived from an EMBL/GenBank/DDBJ whole genome shotgun (WGS) entry which is preliminary data.</text>
</comment>
<proteinExistence type="predicted"/>
<feature type="compositionally biased region" description="Pro residues" evidence="1">
    <location>
        <begin position="51"/>
        <end position="62"/>
    </location>
</feature>
<feature type="region of interest" description="Disordered" evidence="1">
    <location>
        <begin position="198"/>
        <end position="221"/>
    </location>
</feature>
<dbReference type="Proteomes" id="UP001075354">
    <property type="component" value="Chromosome 2"/>
</dbReference>
<feature type="compositionally biased region" description="Pro residues" evidence="1">
    <location>
        <begin position="202"/>
        <end position="212"/>
    </location>
</feature>
<evidence type="ECO:0000313" key="2">
    <source>
        <dbReference type="EMBL" id="KAJ1530382.1"/>
    </source>
</evidence>
<dbReference type="EMBL" id="JAPTSV010000002">
    <property type="protein sequence ID" value="KAJ1530382.1"/>
    <property type="molecule type" value="Genomic_DNA"/>
</dbReference>
<reference evidence="2" key="1">
    <citation type="submission" date="2022-12" db="EMBL/GenBank/DDBJ databases">
        <title>Chromosome-level genome assembly of the bean flower thrips Megalurothrips usitatus.</title>
        <authorList>
            <person name="Ma L."/>
            <person name="Liu Q."/>
            <person name="Li H."/>
            <person name="Cai W."/>
        </authorList>
    </citation>
    <scope>NUCLEOTIDE SEQUENCE</scope>
    <source>
        <strain evidence="2">Cailab_2022a</strain>
    </source>
</reference>
<evidence type="ECO:0000313" key="3">
    <source>
        <dbReference type="Proteomes" id="UP001075354"/>
    </source>
</evidence>
<name>A0AAV7XUX6_9NEOP</name>
<evidence type="ECO:0000256" key="1">
    <source>
        <dbReference type="SAM" id="MobiDB-lite"/>
    </source>
</evidence>
<organism evidence="2 3">
    <name type="scientific">Megalurothrips usitatus</name>
    <name type="common">bean blossom thrips</name>
    <dbReference type="NCBI Taxonomy" id="439358"/>
    <lineage>
        <taxon>Eukaryota</taxon>
        <taxon>Metazoa</taxon>
        <taxon>Ecdysozoa</taxon>
        <taxon>Arthropoda</taxon>
        <taxon>Hexapoda</taxon>
        <taxon>Insecta</taxon>
        <taxon>Pterygota</taxon>
        <taxon>Neoptera</taxon>
        <taxon>Paraneoptera</taxon>
        <taxon>Thysanoptera</taxon>
        <taxon>Terebrantia</taxon>
        <taxon>Thripoidea</taxon>
        <taxon>Thripidae</taxon>
        <taxon>Megalurothrips</taxon>
    </lineage>
</organism>
<protein>
    <submittedName>
        <fullName evidence="2">Uncharacterized protein</fullName>
    </submittedName>
</protein>
<feature type="compositionally biased region" description="Low complexity" evidence="1">
    <location>
        <begin position="22"/>
        <end position="38"/>
    </location>
</feature>
<sequence>MSVRLSGVYLVSPSQSMAVEKPSTSTASATPTTPTSSSNGNGVPANGVPLPSTPSPQPPPPQSLGGLLGGGLGGSGKVAIVAPQRSNSLDYLNFEEKRQLIASSLSLSDFLHTNGTAALGSALGGALTPTKTVSAATKVIVCEYGRGLCSFVSAPCVRGRGHRGGVRRPPHPRRDPAAPRPAASRACFRPGIIVRRGQLSPHCPPPPPPPPRTSCASGLPSGLPPSPLPAAAAGWVALVARGSPEALLLPLFLTTPRRPRTMRGVGGGTVGPGGPRWSPARHHTALSAERRGASVAVLPAGPRRQVRRLCVPCVVFSSPHALAAALPKRFYFPRPALPRLPPPRPPPTTLTCGVIGRHAPAYGAAGGARLVLSIYLCLAPVRGGGPLPVVCV</sequence>
<dbReference type="AlphaFoldDB" id="A0AAV7XUX6"/>
<feature type="region of interest" description="Disordered" evidence="1">
    <location>
        <begin position="13"/>
        <end position="69"/>
    </location>
</feature>